<dbReference type="OrthoDB" id="5322539at2759"/>
<dbReference type="PANTHER" id="PTHR35041:SF6">
    <property type="entry name" value="FORMYLMETHIONINE DEFORMYLASE-LIKE PROTEIN-RELATED"/>
    <property type="match status" value="1"/>
</dbReference>
<dbReference type="Proteomes" id="UP000094569">
    <property type="component" value="Unassembled WGS sequence"/>
</dbReference>
<keyword evidence="1" id="KW-0472">Membrane</keyword>
<dbReference type="STRING" id="573508.A0A1E3BNI7"/>
<dbReference type="VEuPathDB" id="FungiDB:SI65_00120"/>
<organism evidence="2 3">
    <name type="scientific">Aspergillus cristatus</name>
    <name type="common">Chinese Fuzhuan brick tea-fermentation fungus</name>
    <name type="synonym">Eurotium cristatum</name>
    <dbReference type="NCBI Taxonomy" id="573508"/>
    <lineage>
        <taxon>Eukaryota</taxon>
        <taxon>Fungi</taxon>
        <taxon>Dikarya</taxon>
        <taxon>Ascomycota</taxon>
        <taxon>Pezizomycotina</taxon>
        <taxon>Eurotiomycetes</taxon>
        <taxon>Eurotiomycetidae</taxon>
        <taxon>Eurotiales</taxon>
        <taxon>Aspergillaceae</taxon>
        <taxon>Aspergillus</taxon>
        <taxon>Aspergillus subgen. Aspergillus</taxon>
    </lineage>
</organism>
<sequence>MVSTLLAALASAIGHHFFYHSLNGQPVLDSDPLSSIASFYSISDQQLNVSTGTLFALLVKSLLGIAVSTVFDQFAWKAIKGRTRSIGMIDDLFSALKNGFMVLDYVLWRHYPFSMLLACIAWLLPVATVITPATLSVHMASFSNIDQLVVDTGIFWARTEILRINKGNSAETPEEQGFDPTSIFIATFPHMAEQGDRTEKELNDTALDAVILNCKLQNASYQAIFTYINGQQDIRIPHLQVFNEMEPVGMSQWMNIENPSTNDLDQMEKFSYMSIIDELADLLSGEIYQRTTRQPDSRQANGNGTKYGANETVIQPESTNVMLTPLARTKELNFLYAAMNSNNQWNNSENGMPDGQPANTSLSLSDVLEELFQNISFNARLTSYCDTRPNYTDSPMPDVNVTMTAYRNVYSYSQRILWTAYGIALGVSTLSVVLGVIIYFFNHGSYSTKFSTILRTTRTASISTALNAEDIKGLDPLPDHITDASISFKDGQDQGRSPSKAVFNVEELDVPLTPQTPESARMLKSPELHEEVGLGLNQRLGPSGWFNGGARRDIMYHEVNQ</sequence>
<evidence type="ECO:0000313" key="2">
    <source>
        <dbReference type="EMBL" id="ODM22532.1"/>
    </source>
</evidence>
<accession>A0A1E3BNI7</accession>
<dbReference type="EMBL" id="JXNT01000001">
    <property type="protein sequence ID" value="ODM22532.1"/>
    <property type="molecule type" value="Genomic_DNA"/>
</dbReference>
<keyword evidence="1" id="KW-0812">Transmembrane</keyword>
<protein>
    <submittedName>
        <fullName evidence="2">Uncharacterized protein</fullName>
    </submittedName>
</protein>
<gene>
    <name evidence="2" type="ORF">SI65_00120</name>
</gene>
<name>A0A1E3BNI7_ASPCR</name>
<dbReference type="PANTHER" id="PTHR35041">
    <property type="entry name" value="MEDIATOR OF RNA POLYMERASE II TRANSCRIPTION SUBUNIT 1"/>
    <property type="match status" value="1"/>
</dbReference>
<proteinExistence type="predicted"/>
<evidence type="ECO:0000256" key="1">
    <source>
        <dbReference type="SAM" id="Phobius"/>
    </source>
</evidence>
<keyword evidence="1" id="KW-1133">Transmembrane helix</keyword>
<keyword evidence="3" id="KW-1185">Reference proteome</keyword>
<dbReference type="AlphaFoldDB" id="A0A1E3BNI7"/>
<feature type="transmembrane region" description="Helical" evidence="1">
    <location>
        <begin position="54"/>
        <end position="76"/>
    </location>
</feature>
<evidence type="ECO:0000313" key="3">
    <source>
        <dbReference type="Proteomes" id="UP000094569"/>
    </source>
</evidence>
<reference evidence="2 3" key="1">
    <citation type="journal article" date="2016" name="BMC Genomics">
        <title>Comparative genomic and transcriptomic analyses of the Fuzhuan brick tea-fermentation fungus Aspergillus cristatus.</title>
        <authorList>
            <person name="Ge Y."/>
            <person name="Wang Y."/>
            <person name="Liu Y."/>
            <person name="Tan Y."/>
            <person name="Ren X."/>
            <person name="Zhang X."/>
            <person name="Hyde K.D."/>
            <person name="Liu Y."/>
            <person name="Liu Z."/>
        </authorList>
    </citation>
    <scope>NUCLEOTIDE SEQUENCE [LARGE SCALE GENOMIC DNA]</scope>
    <source>
        <strain evidence="2 3">GZAAS20.1005</strain>
    </source>
</reference>
<comment type="caution">
    <text evidence="2">The sequence shown here is derived from an EMBL/GenBank/DDBJ whole genome shotgun (WGS) entry which is preliminary data.</text>
</comment>
<feature type="transmembrane region" description="Helical" evidence="1">
    <location>
        <begin position="114"/>
        <end position="135"/>
    </location>
</feature>
<feature type="transmembrane region" description="Helical" evidence="1">
    <location>
        <begin position="416"/>
        <end position="441"/>
    </location>
</feature>